<protein>
    <submittedName>
        <fullName evidence="2">Sigma-70 family RNA polymerase sigma factor</fullName>
    </submittedName>
</protein>
<gene>
    <name evidence="2" type="ORF">EK398_06450</name>
    <name evidence="1" type="ORF">P7D43_16580</name>
</gene>
<accession>A0A437ULQ2</accession>
<dbReference type="Gene3D" id="1.20.140.160">
    <property type="match status" value="1"/>
</dbReference>
<evidence type="ECO:0000313" key="2">
    <source>
        <dbReference type="EMBL" id="RVU94515.1"/>
    </source>
</evidence>
<dbReference type="SUPFAM" id="SSF88659">
    <property type="entry name" value="Sigma3 and sigma4 domains of RNA polymerase sigma factors"/>
    <property type="match status" value="1"/>
</dbReference>
<reference evidence="1" key="2">
    <citation type="submission" date="2023-03" db="EMBL/GenBank/DDBJ databases">
        <authorList>
            <person name="Shen W."/>
            <person name="Cai J."/>
        </authorList>
    </citation>
    <scope>NUCLEOTIDE SEQUENCE</scope>
    <source>
        <strain evidence="1">P33-2</strain>
    </source>
</reference>
<dbReference type="InterPro" id="IPR013324">
    <property type="entry name" value="RNA_pol_sigma_r3/r4-like"/>
</dbReference>
<dbReference type="Proteomes" id="UP001260773">
    <property type="component" value="Unassembled WGS sequence"/>
</dbReference>
<dbReference type="RefSeq" id="WP_016180386.1">
    <property type="nucleotide sequence ID" value="NZ_CABGUH010000043.1"/>
</dbReference>
<dbReference type="EMBL" id="RYZS01000001">
    <property type="protein sequence ID" value="RVU94515.1"/>
    <property type="molecule type" value="Genomic_DNA"/>
</dbReference>
<name>A0A437ULQ2_ENTAV</name>
<sequence length="131" mass="15803">MTELEITYIFIRYITIAIERKAKAFYHKYNKILFHENQELIENIDSVKEKTENDWNSMSCFYGNIEEKITFQELIFEGLNSLDFFEKQIIREKFLNERSDMDIGKNFSVSSQMISKKKRKILNKLKSIYYA</sequence>
<dbReference type="Proteomes" id="UP000288388">
    <property type="component" value="Unassembled WGS sequence"/>
</dbReference>
<reference evidence="2 3" key="1">
    <citation type="submission" date="2018-12" db="EMBL/GenBank/DDBJ databases">
        <title>A novel vanA-carrying plasmid in a clinical isolate of Enterococcus avium.</title>
        <authorList>
            <person name="Bernasconi O.J."/>
            <person name="Luzzaro F."/>
            <person name="Endimiani A."/>
        </authorList>
    </citation>
    <scope>NUCLEOTIDE SEQUENCE [LARGE SCALE GENOMIC DNA]</scope>
    <source>
        <strain evidence="2 3">LC0559/18</strain>
    </source>
</reference>
<organism evidence="2 3">
    <name type="scientific">Enterococcus avium</name>
    <name type="common">Streptococcus avium</name>
    <dbReference type="NCBI Taxonomy" id="33945"/>
    <lineage>
        <taxon>Bacteria</taxon>
        <taxon>Bacillati</taxon>
        <taxon>Bacillota</taxon>
        <taxon>Bacilli</taxon>
        <taxon>Lactobacillales</taxon>
        <taxon>Enterococcaceae</taxon>
        <taxon>Enterococcus</taxon>
    </lineage>
</organism>
<evidence type="ECO:0000313" key="1">
    <source>
        <dbReference type="EMBL" id="MDT2403984.1"/>
    </source>
</evidence>
<comment type="caution">
    <text evidence="2">The sequence shown here is derived from an EMBL/GenBank/DDBJ whole genome shotgun (WGS) entry which is preliminary data.</text>
</comment>
<dbReference type="AlphaFoldDB" id="A0A437ULQ2"/>
<evidence type="ECO:0000313" key="3">
    <source>
        <dbReference type="Proteomes" id="UP000288388"/>
    </source>
</evidence>
<dbReference type="EMBL" id="JARPWH010000073">
    <property type="protein sequence ID" value="MDT2403984.1"/>
    <property type="molecule type" value="Genomic_DNA"/>
</dbReference>
<proteinExistence type="predicted"/>